<comment type="caution">
    <text evidence="2">The sequence shown here is derived from an EMBL/GenBank/DDBJ whole genome shotgun (WGS) entry which is preliminary data.</text>
</comment>
<proteinExistence type="predicted"/>
<dbReference type="RefSeq" id="WP_230001938.1">
    <property type="nucleotide sequence ID" value="NZ_CP087134.1"/>
</dbReference>
<dbReference type="SUPFAM" id="SSF53474">
    <property type="entry name" value="alpha/beta-Hydrolases"/>
    <property type="match status" value="1"/>
</dbReference>
<name>A0ABU4RAD7_9FLAO</name>
<keyword evidence="3" id="KW-1185">Reference proteome</keyword>
<evidence type="ECO:0000313" key="2">
    <source>
        <dbReference type="EMBL" id="MDX6189206.1"/>
    </source>
</evidence>
<dbReference type="Proteomes" id="UP001273350">
    <property type="component" value="Unassembled WGS sequence"/>
</dbReference>
<gene>
    <name evidence="2" type="ORF">SGQ83_07600</name>
</gene>
<protein>
    <submittedName>
        <fullName evidence="2">Alpha/beta hydrolase</fullName>
    </submittedName>
</protein>
<dbReference type="InterPro" id="IPR000073">
    <property type="entry name" value="AB_hydrolase_1"/>
</dbReference>
<feature type="domain" description="AB hydrolase-1" evidence="1">
    <location>
        <begin position="48"/>
        <end position="289"/>
    </location>
</feature>
<sequence length="304" mass="34138">MTATTDFNLSTEAKEPFKVDPTLKPVFERHTAKIKGGIQYIDEGNGIPVLFVHGALSNANTWRKVIPILSQNYRCIAIDLPLGGNYLAVADNVDLTPIGIAMLLNEFLEYLGINEIIVVSNDTGGAYVQIFASLFPEKVSKLVFSNCEVLAIFPPAKFAYLKYAVRVPGFTFLLSRVFSLKFLLKKDLIMGLLSLKVTDQELSNLYLNNFISDKGVRANFASATKAWSPKYTIEAAQKLRTFEKPVLILWGNQDFKLFPLKLGENLKAVFPNAKLVEIANARTYIQEDQPDRTIEEIVQFIDYR</sequence>
<dbReference type="GO" id="GO:0016787">
    <property type="term" value="F:hydrolase activity"/>
    <property type="evidence" value="ECO:0007669"/>
    <property type="project" value="UniProtKB-KW"/>
</dbReference>
<reference evidence="2 3" key="1">
    <citation type="submission" date="2023-11" db="EMBL/GenBank/DDBJ databases">
        <title>Unpublished Manusciprt.</title>
        <authorList>
            <person name="Saticioglu I.B."/>
            <person name="Ay H."/>
            <person name="Ajmi N."/>
            <person name="Altun S."/>
            <person name="Duman M."/>
        </authorList>
    </citation>
    <scope>NUCLEOTIDE SEQUENCE [LARGE SCALE GENOMIC DNA]</scope>
    <source>
        <strain evidence="2 3">Fl-318</strain>
    </source>
</reference>
<dbReference type="Gene3D" id="3.40.50.1820">
    <property type="entry name" value="alpha/beta hydrolase"/>
    <property type="match status" value="1"/>
</dbReference>
<accession>A0ABU4RAD7</accession>
<dbReference type="PANTHER" id="PTHR43798">
    <property type="entry name" value="MONOACYLGLYCEROL LIPASE"/>
    <property type="match status" value="1"/>
</dbReference>
<dbReference type="EMBL" id="JAWXVI010000004">
    <property type="protein sequence ID" value="MDX6189206.1"/>
    <property type="molecule type" value="Genomic_DNA"/>
</dbReference>
<evidence type="ECO:0000313" key="3">
    <source>
        <dbReference type="Proteomes" id="UP001273350"/>
    </source>
</evidence>
<evidence type="ECO:0000259" key="1">
    <source>
        <dbReference type="Pfam" id="PF00561"/>
    </source>
</evidence>
<dbReference type="Pfam" id="PF00561">
    <property type="entry name" value="Abhydrolase_1"/>
    <property type="match status" value="1"/>
</dbReference>
<dbReference type="InterPro" id="IPR029058">
    <property type="entry name" value="AB_hydrolase_fold"/>
</dbReference>
<organism evidence="2 3">
    <name type="scientific">Flavobacterium cupriresistens</name>
    <dbReference type="NCBI Taxonomy" id="2893885"/>
    <lineage>
        <taxon>Bacteria</taxon>
        <taxon>Pseudomonadati</taxon>
        <taxon>Bacteroidota</taxon>
        <taxon>Flavobacteriia</taxon>
        <taxon>Flavobacteriales</taxon>
        <taxon>Flavobacteriaceae</taxon>
        <taxon>Flavobacterium</taxon>
    </lineage>
</organism>
<keyword evidence="2" id="KW-0378">Hydrolase</keyword>
<dbReference type="InterPro" id="IPR050266">
    <property type="entry name" value="AB_hydrolase_sf"/>
</dbReference>